<feature type="compositionally biased region" description="Basic and acidic residues" evidence="1">
    <location>
        <begin position="53"/>
        <end position="66"/>
    </location>
</feature>
<gene>
    <name evidence="2" type="ORF">LCGC14_2332570</name>
</gene>
<sequence length="262" mass="28427">GNTLIDRVLSAAAEAAGGGPRLPPPKYSTLKSGEKLVALDDGTSAAAPSAGQSKEESDGPHNEGDSHTPGPLGVGVNDADSDAAGRQPPVGEDDSSLSVDGCNSPVGADADVPQPLTHDQRVAIAQAIKDTEWNRQWHAGDTGNQWIAELGESAEQYLSDFGYQPESLANILRVCAAIPPALRRQDLRFSHHVVVYRLNHEDIEMWLEAAQQEQWSVRQLREAVHGVKERMRRWSTQQLREFAADNHYADVLAFIDALEAVR</sequence>
<feature type="non-terminal residue" evidence="2">
    <location>
        <position position="1"/>
    </location>
</feature>
<feature type="region of interest" description="Disordered" evidence="1">
    <location>
        <begin position="13"/>
        <end position="113"/>
    </location>
</feature>
<dbReference type="AlphaFoldDB" id="A0A0F9F9E6"/>
<organism evidence="2">
    <name type="scientific">marine sediment metagenome</name>
    <dbReference type="NCBI Taxonomy" id="412755"/>
    <lineage>
        <taxon>unclassified sequences</taxon>
        <taxon>metagenomes</taxon>
        <taxon>ecological metagenomes</taxon>
    </lineage>
</organism>
<dbReference type="SUPFAM" id="SSF109709">
    <property type="entry name" value="KorB DNA-binding domain-like"/>
    <property type="match status" value="1"/>
</dbReference>
<evidence type="ECO:0000313" key="2">
    <source>
        <dbReference type="EMBL" id="KKL47732.1"/>
    </source>
</evidence>
<protein>
    <submittedName>
        <fullName evidence="2">Uncharacterized protein</fullName>
    </submittedName>
</protein>
<reference evidence="2" key="1">
    <citation type="journal article" date="2015" name="Nature">
        <title>Complex archaea that bridge the gap between prokaryotes and eukaryotes.</title>
        <authorList>
            <person name="Spang A."/>
            <person name="Saw J.H."/>
            <person name="Jorgensen S.L."/>
            <person name="Zaremba-Niedzwiedzka K."/>
            <person name="Martijn J."/>
            <person name="Lind A.E."/>
            <person name="van Eijk R."/>
            <person name="Schleper C."/>
            <person name="Guy L."/>
            <person name="Ettema T.J."/>
        </authorList>
    </citation>
    <scope>NUCLEOTIDE SEQUENCE</scope>
</reference>
<evidence type="ECO:0000256" key="1">
    <source>
        <dbReference type="SAM" id="MobiDB-lite"/>
    </source>
</evidence>
<dbReference type="EMBL" id="LAZR01033563">
    <property type="protein sequence ID" value="KKL47732.1"/>
    <property type="molecule type" value="Genomic_DNA"/>
</dbReference>
<name>A0A0F9F9E6_9ZZZZ</name>
<comment type="caution">
    <text evidence="2">The sequence shown here is derived from an EMBL/GenBank/DDBJ whole genome shotgun (WGS) entry which is preliminary data.</text>
</comment>
<proteinExistence type="predicted"/>
<accession>A0A0F9F9E6</accession>